<feature type="compositionally biased region" description="Basic and acidic residues" evidence="1">
    <location>
        <begin position="52"/>
        <end position="64"/>
    </location>
</feature>
<dbReference type="AlphaFoldDB" id="A0A6J4KBB4"/>
<name>A0A6J4KBB4_9CHLR</name>
<proteinExistence type="predicted"/>
<accession>A0A6J4KBB4</accession>
<sequence>ARSDGALPNVRGRAGSDAHALPAMRHRVGWRLPPEQVRPPQPRAAAVRRRVHQEPRRDSRRGEGARYLLSHRAQPVGRRDPRHGLRRRRRSAGRARDRYCRLGPGPAPPRAGPPSIGRDLRGPGAGTAAWLRQPGRRRCRWWSRRRTSGRGL</sequence>
<protein>
    <submittedName>
        <fullName evidence="2">Uncharacterized protein</fullName>
    </submittedName>
</protein>
<feature type="non-terminal residue" evidence="2">
    <location>
        <position position="152"/>
    </location>
</feature>
<feature type="compositionally biased region" description="Basic residues" evidence="1">
    <location>
        <begin position="84"/>
        <end position="93"/>
    </location>
</feature>
<evidence type="ECO:0000313" key="2">
    <source>
        <dbReference type="EMBL" id="CAA9301111.1"/>
    </source>
</evidence>
<feature type="non-terminal residue" evidence="2">
    <location>
        <position position="1"/>
    </location>
</feature>
<feature type="region of interest" description="Disordered" evidence="1">
    <location>
        <begin position="1"/>
        <end position="130"/>
    </location>
</feature>
<reference evidence="2" key="1">
    <citation type="submission" date="2020-02" db="EMBL/GenBank/DDBJ databases">
        <authorList>
            <person name="Meier V. D."/>
        </authorList>
    </citation>
    <scope>NUCLEOTIDE SEQUENCE</scope>
    <source>
        <strain evidence="2">AVDCRST_MAG77</strain>
    </source>
</reference>
<organism evidence="2">
    <name type="scientific">uncultured Chloroflexota bacterium</name>
    <dbReference type="NCBI Taxonomy" id="166587"/>
    <lineage>
        <taxon>Bacteria</taxon>
        <taxon>Bacillati</taxon>
        <taxon>Chloroflexota</taxon>
        <taxon>environmental samples</taxon>
    </lineage>
</organism>
<gene>
    <name evidence="2" type="ORF">AVDCRST_MAG77-5670</name>
</gene>
<dbReference type="EMBL" id="CADCTC010000294">
    <property type="protein sequence ID" value="CAA9301111.1"/>
    <property type="molecule type" value="Genomic_DNA"/>
</dbReference>
<evidence type="ECO:0000256" key="1">
    <source>
        <dbReference type="SAM" id="MobiDB-lite"/>
    </source>
</evidence>